<feature type="compositionally biased region" description="Acidic residues" evidence="1">
    <location>
        <begin position="174"/>
        <end position="192"/>
    </location>
</feature>
<feature type="compositionally biased region" description="Acidic residues" evidence="1">
    <location>
        <begin position="200"/>
        <end position="224"/>
    </location>
</feature>
<feature type="compositionally biased region" description="Low complexity" evidence="1">
    <location>
        <begin position="225"/>
        <end position="242"/>
    </location>
</feature>
<dbReference type="EMBL" id="JAROYR010000021">
    <property type="protein sequence ID" value="MDH5158940.1"/>
    <property type="molecule type" value="Genomic_DNA"/>
</dbReference>
<feature type="compositionally biased region" description="Polar residues" evidence="1">
    <location>
        <begin position="392"/>
        <end position="403"/>
    </location>
</feature>
<feature type="compositionally biased region" description="Basic and acidic residues" evidence="1">
    <location>
        <begin position="86"/>
        <end position="101"/>
    </location>
</feature>
<feature type="region of interest" description="Disordered" evidence="1">
    <location>
        <begin position="524"/>
        <end position="552"/>
    </location>
</feature>
<evidence type="ECO:0000256" key="3">
    <source>
        <dbReference type="SAM" id="SignalP"/>
    </source>
</evidence>
<feature type="compositionally biased region" description="Low complexity" evidence="1">
    <location>
        <begin position="412"/>
        <end position="424"/>
    </location>
</feature>
<gene>
    <name evidence="4" type="ORF">P5X59_11550</name>
</gene>
<evidence type="ECO:0000256" key="1">
    <source>
        <dbReference type="SAM" id="MobiDB-lite"/>
    </source>
</evidence>
<evidence type="ECO:0000256" key="2">
    <source>
        <dbReference type="SAM" id="Phobius"/>
    </source>
</evidence>
<feature type="compositionally biased region" description="Polar residues" evidence="1">
    <location>
        <begin position="372"/>
        <end position="384"/>
    </location>
</feature>
<feature type="compositionally biased region" description="Polar residues" evidence="1">
    <location>
        <begin position="349"/>
        <end position="365"/>
    </location>
</feature>
<accession>A0ABT6J2F7</accession>
<proteinExistence type="predicted"/>
<evidence type="ECO:0000313" key="5">
    <source>
        <dbReference type="Proteomes" id="UP001159200"/>
    </source>
</evidence>
<dbReference type="Proteomes" id="UP001159200">
    <property type="component" value="Unassembled WGS sequence"/>
</dbReference>
<name>A0ABT6J2F7_9STAP</name>
<keyword evidence="2" id="KW-1133">Transmembrane helix</keyword>
<keyword evidence="2" id="KW-0812">Transmembrane</keyword>
<keyword evidence="3" id="KW-0732">Signal</keyword>
<dbReference type="RefSeq" id="WP_064264050.1">
    <property type="nucleotide sequence ID" value="NZ_CP119997.1"/>
</dbReference>
<reference evidence="4 5" key="1">
    <citation type="submission" date="2023-03" db="EMBL/GenBank/DDBJ databases">
        <title>Bacterial isolates from washroom surfaces on a university campus.</title>
        <authorList>
            <person name="Holman D.B."/>
            <person name="Gzyl K.E."/>
            <person name="Taheri A.E."/>
        </authorList>
    </citation>
    <scope>NUCLEOTIDE SEQUENCE [LARGE SCALE GENOMIC DNA]</scope>
    <source>
        <strain evidence="4 5">RD01</strain>
    </source>
</reference>
<protein>
    <submittedName>
        <fullName evidence="4">SdrH family protein</fullName>
    </submittedName>
</protein>
<comment type="caution">
    <text evidence="4">The sequence shown here is derived from an EMBL/GenBank/DDBJ whole genome shotgun (WGS) entry which is preliminary data.</text>
</comment>
<feature type="compositionally biased region" description="Acidic residues" evidence="1">
    <location>
        <begin position="118"/>
        <end position="133"/>
    </location>
</feature>
<keyword evidence="2" id="KW-0472">Membrane</keyword>
<keyword evidence="5" id="KW-1185">Reference proteome</keyword>
<sequence length="594" mass="63686">MKGYKMNKILVSSFAFAISASLLSKPIQAAEDQNNNISTDTKDVLAGNEDMGRSNFVPSISDLYSTDGKENFDTIVENNNTIKNELSADKLNSGEKEKSVDDDVFNNEGTDTPVQPDEPNDGDTSDLSEDDNTGEPTTPDEPNEDESTPSEPDNPSDEDTSDSSDGDNSGTNEGTDEPSDGDTSDSNEDDNTGEPSTPDEPNEDESTPSESDGSSDEDTSDSSDGDNSGTNEGTDEPTNPGRPNGGGGTSPKPDKPSNGDTSGSNGGTGVPTTPDRPNDGGGTSSKPDNPSEGSTSGSNGGTGVPTTPDRPNDGGGTSSKPDNPSEGSTSGSNGGTGVPTNPDRPNLTPPQTHYPNKPSNGNHRSGNGDAYQPTQPVKPSNPTRPNLKRPSENTQPNKNQNEINYGDLSVKQDTSQTSSSTNSDRQILNRFNQMSTGSFKYNPFVVNQVKQLNNGEQKISNRDILSILRPQRFDDNAFLNELQKGTNYFKFQYFNPLKSQDYYQNLDNQVLALITGEIGSMPDLKNPKTESASGKYEYHSSSDEEMTETADKNSKNTIDIKFERTLFALITAIFMIFIGVVVGYFVHRKNKNNE</sequence>
<dbReference type="NCBIfam" id="NF039170">
    <property type="entry name" value="SdrH_fam_CTERM"/>
    <property type="match status" value="1"/>
</dbReference>
<evidence type="ECO:0000313" key="4">
    <source>
        <dbReference type="EMBL" id="MDH5158940.1"/>
    </source>
</evidence>
<feature type="transmembrane region" description="Helical" evidence="2">
    <location>
        <begin position="566"/>
        <end position="586"/>
    </location>
</feature>
<feature type="signal peptide" evidence="3">
    <location>
        <begin position="1"/>
        <end position="29"/>
    </location>
</feature>
<feature type="chain" id="PRO_5046272193" evidence="3">
    <location>
        <begin position="30"/>
        <end position="594"/>
    </location>
</feature>
<feature type="region of interest" description="Disordered" evidence="1">
    <location>
        <begin position="83"/>
        <end position="426"/>
    </location>
</feature>
<feature type="compositionally biased region" description="Acidic residues" evidence="1">
    <location>
        <begin position="141"/>
        <end position="165"/>
    </location>
</feature>
<organism evidence="4 5">
    <name type="scientific">Staphylococcus cohnii</name>
    <dbReference type="NCBI Taxonomy" id="29382"/>
    <lineage>
        <taxon>Bacteria</taxon>
        <taxon>Bacillati</taxon>
        <taxon>Bacillota</taxon>
        <taxon>Bacilli</taxon>
        <taxon>Bacillales</taxon>
        <taxon>Staphylococcaceae</taxon>
        <taxon>Staphylococcus</taxon>
        <taxon>Staphylococcus cohnii species complex</taxon>
    </lineage>
</organism>